<keyword evidence="3" id="KW-1185">Reference proteome</keyword>
<gene>
    <name evidence="2" type="ORF">M5K25_017971</name>
</gene>
<evidence type="ECO:0000313" key="2">
    <source>
        <dbReference type="EMBL" id="KAL0912029.1"/>
    </source>
</evidence>
<feature type="compositionally biased region" description="Acidic residues" evidence="1">
    <location>
        <begin position="50"/>
        <end position="61"/>
    </location>
</feature>
<accession>A0ABD0UGP0</accession>
<evidence type="ECO:0000313" key="3">
    <source>
        <dbReference type="Proteomes" id="UP001552299"/>
    </source>
</evidence>
<evidence type="ECO:0000256" key="1">
    <source>
        <dbReference type="SAM" id="MobiDB-lite"/>
    </source>
</evidence>
<protein>
    <submittedName>
        <fullName evidence="2">Uncharacterized protein</fullName>
    </submittedName>
</protein>
<feature type="region of interest" description="Disordered" evidence="1">
    <location>
        <begin position="42"/>
        <end position="88"/>
    </location>
</feature>
<dbReference type="Proteomes" id="UP001552299">
    <property type="component" value="Unassembled WGS sequence"/>
</dbReference>
<sequence>MTQGSSSSSRRFDARFLSAQNEDAYYKYKEAKITPSRMLNQSALHFEGQEQAEPDFDEEGEAAPTGTPPPPVPPPAPAYPYDDVTQRL</sequence>
<dbReference type="AlphaFoldDB" id="A0ABD0UGP0"/>
<feature type="compositionally biased region" description="Pro residues" evidence="1">
    <location>
        <begin position="66"/>
        <end position="78"/>
    </location>
</feature>
<organism evidence="2 3">
    <name type="scientific">Dendrobium thyrsiflorum</name>
    <name type="common">Pinecone-like raceme dendrobium</name>
    <name type="synonym">Orchid</name>
    <dbReference type="NCBI Taxonomy" id="117978"/>
    <lineage>
        <taxon>Eukaryota</taxon>
        <taxon>Viridiplantae</taxon>
        <taxon>Streptophyta</taxon>
        <taxon>Embryophyta</taxon>
        <taxon>Tracheophyta</taxon>
        <taxon>Spermatophyta</taxon>
        <taxon>Magnoliopsida</taxon>
        <taxon>Liliopsida</taxon>
        <taxon>Asparagales</taxon>
        <taxon>Orchidaceae</taxon>
        <taxon>Epidendroideae</taxon>
        <taxon>Malaxideae</taxon>
        <taxon>Dendrobiinae</taxon>
        <taxon>Dendrobium</taxon>
    </lineage>
</organism>
<proteinExistence type="predicted"/>
<name>A0ABD0UGP0_DENTH</name>
<feature type="compositionally biased region" description="Low complexity" evidence="1">
    <location>
        <begin position="79"/>
        <end position="88"/>
    </location>
</feature>
<comment type="caution">
    <text evidence="2">The sequence shown here is derived from an EMBL/GenBank/DDBJ whole genome shotgun (WGS) entry which is preliminary data.</text>
</comment>
<reference evidence="2 3" key="1">
    <citation type="journal article" date="2024" name="Plant Biotechnol. J.">
        <title>Dendrobium thyrsiflorum genome and its molecular insights into genes involved in important horticultural traits.</title>
        <authorList>
            <person name="Chen B."/>
            <person name="Wang J.Y."/>
            <person name="Zheng P.J."/>
            <person name="Li K.L."/>
            <person name="Liang Y.M."/>
            <person name="Chen X.F."/>
            <person name="Zhang C."/>
            <person name="Zhao X."/>
            <person name="He X."/>
            <person name="Zhang G.Q."/>
            <person name="Liu Z.J."/>
            <person name="Xu Q."/>
        </authorList>
    </citation>
    <scope>NUCLEOTIDE SEQUENCE [LARGE SCALE GENOMIC DNA]</scope>
    <source>
        <strain evidence="2">GZMU011</strain>
    </source>
</reference>
<dbReference type="EMBL" id="JANQDX010000014">
    <property type="protein sequence ID" value="KAL0912029.1"/>
    <property type="molecule type" value="Genomic_DNA"/>
</dbReference>